<dbReference type="AlphaFoldDB" id="A0AAV3RFH1"/>
<protein>
    <recommendedName>
        <fullName evidence="3">TFIIS N-terminal domain-containing protein</fullName>
    </recommendedName>
</protein>
<feature type="region of interest" description="Disordered" evidence="2">
    <location>
        <begin position="93"/>
        <end position="141"/>
    </location>
</feature>
<keyword evidence="1" id="KW-0539">Nucleus</keyword>
<dbReference type="GO" id="GO:0005634">
    <property type="term" value="C:nucleus"/>
    <property type="evidence" value="ECO:0007669"/>
    <property type="project" value="UniProtKB-SubCell"/>
</dbReference>
<evidence type="ECO:0000256" key="1">
    <source>
        <dbReference type="PROSITE-ProRule" id="PRU00649"/>
    </source>
</evidence>
<dbReference type="Gene3D" id="1.20.930.10">
    <property type="entry name" value="Conserved domain common to transcription factors TFIIS, elongin A, CRSP70"/>
    <property type="match status" value="1"/>
</dbReference>
<feature type="compositionally biased region" description="Low complexity" evidence="2">
    <location>
        <begin position="413"/>
        <end position="424"/>
    </location>
</feature>
<dbReference type="InterPro" id="IPR044204">
    <property type="entry name" value="IWS1/2"/>
</dbReference>
<feature type="compositionally biased region" description="Basic and acidic residues" evidence="2">
    <location>
        <begin position="124"/>
        <end position="140"/>
    </location>
</feature>
<gene>
    <name evidence="4" type="ORF">LIER_27265</name>
</gene>
<keyword evidence="5" id="KW-1185">Reference proteome</keyword>
<dbReference type="InterPro" id="IPR035441">
    <property type="entry name" value="TFIIS/LEDGF_dom_sf"/>
</dbReference>
<reference evidence="4 5" key="1">
    <citation type="submission" date="2024-01" db="EMBL/GenBank/DDBJ databases">
        <title>The complete chloroplast genome sequence of Lithospermum erythrorhizon: insights into the phylogenetic relationship among Boraginaceae species and the maternal lineages of purple gromwells.</title>
        <authorList>
            <person name="Okada T."/>
            <person name="Watanabe K."/>
        </authorList>
    </citation>
    <scope>NUCLEOTIDE SEQUENCE [LARGE SCALE GENOMIC DNA]</scope>
</reference>
<feature type="region of interest" description="Disordered" evidence="2">
    <location>
        <begin position="69"/>
        <end position="88"/>
    </location>
</feature>
<dbReference type="InterPro" id="IPR017923">
    <property type="entry name" value="TFIIS_N"/>
</dbReference>
<name>A0AAV3RFH1_LITER</name>
<dbReference type="GO" id="GO:0032784">
    <property type="term" value="P:regulation of DNA-templated transcription elongation"/>
    <property type="evidence" value="ECO:0007669"/>
    <property type="project" value="InterPro"/>
</dbReference>
<evidence type="ECO:0000259" key="3">
    <source>
        <dbReference type="PROSITE" id="PS51319"/>
    </source>
</evidence>
<feature type="domain" description="TFIIS N-terminal" evidence="3">
    <location>
        <begin position="289"/>
        <end position="372"/>
    </location>
</feature>
<dbReference type="PANTHER" id="PTHR47350:SF4">
    <property type="entry name" value="PROTEIN IWS1 HOMOLOG 1"/>
    <property type="match status" value="1"/>
</dbReference>
<dbReference type="PROSITE" id="PS51319">
    <property type="entry name" value="TFIIS_N"/>
    <property type="match status" value="1"/>
</dbReference>
<feature type="compositionally biased region" description="Basic and acidic residues" evidence="2">
    <location>
        <begin position="376"/>
        <end position="388"/>
    </location>
</feature>
<dbReference type="EMBL" id="BAABME010008731">
    <property type="protein sequence ID" value="GAA0173703.1"/>
    <property type="molecule type" value="Genomic_DNA"/>
</dbReference>
<comment type="subcellular location">
    <subcellularLocation>
        <location evidence="1">Nucleus</location>
    </subcellularLocation>
</comment>
<feature type="region of interest" description="Disordered" evidence="2">
    <location>
        <begin position="376"/>
        <end position="426"/>
    </location>
</feature>
<dbReference type="GO" id="GO:0009742">
    <property type="term" value="P:brassinosteroid mediated signaling pathway"/>
    <property type="evidence" value="ECO:0007669"/>
    <property type="project" value="InterPro"/>
</dbReference>
<feature type="compositionally biased region" description="Basic and acidic residues" evidence="2">
    <location>
        <begin position="38"/>
        <end position="55"/>
    </location>
</feature>
<feature type="compositionally biased region" description="Basic and acidic residues" evidence="2">
    <location>
        <begin position="401"/>
        <end position="411"/>
    </location>
</feature>
<accession>A0AAV3RFH1</accession>
<evidence type="ECO:0000313" key="4">
    <source>
        <dbReference type="EMBL" id="GAA0173703.1"/>
    </source>
</evidence>
<feature type="region of interest" description="Disordered" evidence="2">
    <location>
        <begin position="26"/>
        <end position="60"/>
    </location>
</feature>
<evidence type="ECO:0000256" key="2">
    <source>
        <dbReference type="SAM" id="MobiDB-lite"/>
    </source>
</evidence>
<comment type="caution">
    <text evidence="4">The sequence shown here is derived from an EMBL/GenBank/DDBJ whole genome shotgun (WGS) entry which is preliminary data.</text>
</comment>
<dbReference type="PANTHER" id="PTHR47350">
    <property type="entry name" value="PROTEIN IWS1 HOMOLOG 1"/>
    <property type="match status" value="1"/>
</dbReference>
<evidence type="ECO:0000313" key="5">
    <source>
        <dbReference type="Proteomes" id="UP001454036"/>
    </source>
</evidence>
<proteinExistence type="predicted"/>
<dbReference type="Pfam" id="PF08711">
    <property type="entry name" value="Med26"/>
    <property type="match status" value="1"/>
</dbReference>
<dbReference type="Proteomes" id="UP001454036">
    <property type="component" value="Unassembled WGS sequence"/>
</dbReference>
<sequence length="499" mass="56709">MDFDDDLYWDKEGDLLVNLENEVQSDKENLENDNDGVWYRREERSPTPVHGEVKSKPRKRLIKKSDVIGIDDDGYDDGGGGMSSEYDDWGVSGTVKYGSQDGKRASLSPEGGKRKRVGGGGREGVMEVEEKRDKSGDGNKLKFRKNGGYSDAFKLRDGDGDSDIQEMWDTIAPGDPEDDQGGRLVNDDNFIDDCGLDSSSRYYHAGVDEDINEMFRMGKKKKKSKKSAGEIALLVEDVMAQLELAAEEDIELNIQQKPAINKLKKLALLIDVLSKKQLQQEFLDHGILTILRNWLEPLQDGSLPNINIRAAILKILGDLPIDLEEYDRREQLKRSGLGKFIMFLSKSAEETPSNRKLAKELVDQWSRPIFNNNTRFEDMRSAENERASRRPSMKNSPLNRRRVDESRHDDLDLSQGGSSGQSSSRFRALRPEAMSMDFVVRPQSKVDPEKVRAHSRRMMMQNQKHLKMNKKMEELKAPKKKQLQATKLSVEGRGMVNYF</sequence>
<organism evidence="4 5">
    <name type="scientific">Lithospermum erythrorhizon</name>
    <name type="common">Purple gromwell</name>
    <name type="synonym">Lithospermum officinale var. erythrorhizon</name>
    <dbReference type="NCBI Taxonomy" id="34254"/>
    <lineage>
        <taxon>Eukaryota</taxon>
        <taxon>Viridiplantae</taxon>
        <taxon>Streptophyta</taxon>
        <taxon>Embryophyta</taxon>
        <taxon>Tracheophyta</taxon>
        <taxon>Spermatophyta</taxon>
        <taxon>Magnoliopsida</taxon>
        <taxon>eudicotyledons</taxon>
        <taxon>Gunneridae</taxon>
        <taxon>Pentapetalae</taxon>
        <taxon>asterids</taxon>
        <taxon>lamiids</taxon>
        <taxon>Boraginales</taxon>
        <taxon>Boraginaceae</taxon>
        <taxon>Boraginoideae</taxon>
        <taxon>Lithospermeae</taxon>
        <taxon>Lithospermum</taxon>
    </lineage>
</organism>